<dbReference type="EMBL" id="JAUEPT010000706">
    <property type="protein sequence ID" value="KAK0421466.1"/>
    <property type="molecule type" value="Genomic_DNA"/>
</dbReference>
<sequence>MSLVVQQEDQFPLNALFLGSGSHTSSLDYGGSHTLNSDSSASATFTFTVNAMITVDGRVETILNLTDPMASTADSGGSESSQSDVRWCLAGLSTSSHEAVVSMLPSGRLTVVDGFIYTVDTALRLSCLPSLLLQQRPPAALSVAAVREATSCITVEPFPPPGARPPIATHPTPPRKPYRRILLGPAAPDENGHSDDLPPAAGDNTTSTPLPPSHQNPAAEEMIPPPSHSGN</sequence>
<dbReference type="AlphaFoldDB" id="A0AA39IDB4"/>
<evidence type="ECO:0000313" key="3">
    <source>
        <dbReference type="Proteomes" id="UP001175226"/>
    </source>
</evidence>
<accession>A0AA39IDB4</accession>
<evidence type="ECO:0000313" key="2">
    <source>
        <dbReference type="EMBL" id="KAK0421466.1"/>
    </source>
</evidence>
<proteinExistence type="predicted"/>
<evidence type="ECO:0000256" key="1">
    <source>
        <dbReference type="SAM" id="MobiDB-lite"/>
    </source>
</evidence>
<organism evidence="2 3">
    <name type="scientific">Armillaria borealis</name>
    <dbReference type="NCBI Taxonomy" id="47425"/>
    <lineage>
        <taxon>Eukaryota</taxon>
        <taxon>Fungi</taxon>
        <taxon>Dikarya</taxon>
        <taxon>Basidiomycota</taxon>
        <taxon>Agaricomycotina</taxon>
        <taxon>Agaricomycetes</taxon>
        <taxon>Agaricomycetidae</taxon>
        <taxon>Agaricales</taxon>
        <taxon>Marasmiineae</taxon>
        <taxon>Physalacriaceae</taxon>
        <taxon>Armillaria</taxon>
    </lineage>
</organism>
<protein>
    <submittedName>
        <fullName evidence="2">Uncharacterized protein</fullName>
    </submittedName>
</protein>
<dbReference type="Proteomes" id="UP001175226">
    <property type="component" value="Unassembled WGS sequence"/>
</dbReference>
<keyword evidence="3" id="KW-1185">Reference proteome</keyword>
<reference evidence="2" key="1">
    <citation type="submission" date="2023-06" db="EMBL/GenBank/DDBJ databases">
        <authorList>
            <consortium name="Lawrence Berkeley National Laboratory"/>
            <person name="Ahrendt S."/>
            <person name="Sahu N."/>
            <person name="Indic B."/>
            <person name="Wong-Bajracharya J."/>
            <person name="Merenyi Z."/>
            <person name="Ke H.-M."/>
            <person name="Monk M."/>
            <person name="Kocsube S."/>
            <person name="Drula E."/>
            <person name="Lipzen A."/>
            <person name="Balint B."/>
            <person name="Henrissat B."/>
            <person name="Andreopoulos B."/>
            <person name="Martin F.M."/>
            <person name="Harder C.B."/>
            <person name="Rigling D."/>
            <person name="Ford K.L."/>
            <person name="Foster G.D."/>
            <person name="Pangilinan J."/>
            <person name="Papanicolaou A."/>
            <person name="Barry K."/>
            <person name="LaButti K."/>
            <person name="Viragh M."/>
            <person name="Koriabine M."/>
            <person name="Yan M."/>
            <person name="Riley R."/>
            <person name="Champramary S."/>
            <person name="Plett K.L."/>
            <person name="Tsai I.J."/>
            <person name="Slot J."/>
            <person name="Sipos G."/>
            <person name="Plett J."/>
            <person name="Nagy L.G."/>
            <person name="Grigoriev I.V."/>
        </authorList>
    </citation>
    <scope>NUCLEOTIDE SEQUENCE</scope>
    <source>
        <strain evidence="2">FPL87.14</strain>
    </source>
</reference>
<feature type="region of interest" description="Disordered" evidence="1">
    <location>
        <begin position="155"/>
        <end position="231"/>
    </location>
</feature>
<comment type="caution">
    <text evidence="2">The sequence shown here is derived from an EMBL/GenBank/DDBJ whole genome shotgun (WGS) entry which is preliminary data.</text>
</comment>
<gene>
    <name evidence="2" type="ORF">EV421DRAFT_1917811</name>
</gene>
<name>A0AA39IDB4_9AGAR</name>